<protein>
    <submittedName>
        <fullName evidence="2">Uncharacterized protein</fullName>
    </submittedName>
</protein>
<dbReference type="Proteomes" id="UP000479000">
    <property type="component" value="Unassembled WGS sequence"/>
</dbReference>
<feature type="region of interest" description="Disordered" evidence="1">
    <location>
        <begin position="1"/>
        <end position="30"/>
    </location>
</feature>
<gene>
    <name evidence="2" type="ORF">NTEN_LOCUS10247</name>
</gene>
<evidence type="ECO:0000313" key="3">
    <source>
        <dbReference type="Proteomes" id="UP000479000"/>
    </source>
</evidence>
<proteinExistence type="predicted"/>
<dbReference type="AlphaFoldDB" id="A0A6H5GP15"/>
<accession>A0A6H5GP15</accession>
<evidence type="ECO:0000313" key="2">
    <source>
        <dbReference type="EMBL" id="CAB0004770.1"/>
    </source>
</evidence>
<sequence>MGHCLPTQDQKASWTRPKWDDGTLPPPAPPVCDHKRVGHAKSWIMGHCLPTRDQKASWTRPKWDNGTLPPSAGQKIELDTDREGRWDTAPQRRTKKRVRHARSGTTTPTSKSEKMEQGPPKQDCHGAPPFNADCQARSWTLTYLLFLLV</sequence>
<evidence type="ECO:0000256" key="1">
    <source>
        <dbReference type="SAM" id="MobiDB-lite"/>
    </source>
</evidence>
<name>A0A6H5GP15_9HEMI</name>
<feature type="compositionally biased region" description="Basic residues" evidence="1">
    <location>
        <begin position="92"/>
        <end position="102"/>
    </location>
</feature>
<reference evidence="2 3" key="1">
    <citation type="submission" date="2020-02" db="EMBL/GenBank/DDBJ databases">
        <authorList>
            <person name="Ferguson B K."/>
        </authorList>
    </citation>
    <scope>NUCLEOTIDE SEQUENCE [LARGE SCALE GENOMIC DNA]</scope>
</reference>
<feature type="compositionally biased region" description="Basic and acidic residues" evidence="1">
    <location>
        <begin position="76"/>
        <end position="86"/>
    </location>
</feature>
<feature type="region of interest" description="Disordered" evidence="1">
    <location>
        <begin position="54"/>
        <end position="129"/>
    </location>
</feature>
<organism evidence="2 3">
    <name type="scientific">Nesidiocoris tenuis</name>
    <dbReference type="NCBI Taxonomy" id="355587"/>
    <lineage>
        <taxon>Eukaryota</taxon>
        <taxon>Metazoa</taxon>
        <taxon>Ecdysozoa</taxon>
        <taxon>Arthropoda</taxon>
        <taxon>Hexapoda</taxon>
        <taxon>Insecta</taxon>
        <taxon>Pterygota</taxon>
        <taxon>Neoptera</taxon>
        <taxon>Paraneoptera</taxon>
        <taxon>Hemiptera</taxon>
        <taxon>Heteroptera</taxon>
        <taxon>Panheteroptera</taxon>
        <taxon>Cimicomorpha</taxon>
        <taxon>Miridae</taxon>
        <taxon>Dicyphina</taxon>
        <taxon>Nesidiocoris</taxon>
    </lineage>
</organism>
<dbReference type="EMBL" id="CADCXU010015149">
    <property type="protein sequence ID" value="CAB0004770.1"/>
    <property type="molecule type" value="Genomic_DNA"/>
</dbReference>
<keyword evidence="3" id="KW-1185">Reference proteome</keyword>